<proteinExistence type="predicted"/>
<sequence length="79" mass="8625">MQAFPVDVDEAIVVKASLQIAVQMGITGATLATDSANVVTRIQAKEDIYAEIGPIIVEIIQKLDAHKQLLVEFTCQLRM</sequence>
<evidence type="ECO:0000313" key="1">
    <source>
        <dbReference type="EMBL" id="EEF37753.1"/>
    </source>
</evidence>
<evidence type="ECO:0000313" key="2">
    <source>
        <dbReference type="Proteomes" id="UP000008311"/>
    </source>
</evidence>
<accession>B9SF59</accession>
<evidence type="ECO:0008006" key="3">
    <source>
        <dbReference type="Google" id="ProtNLM"/>
    </source>
</evidence>
<dbReference type="Proteomes" id="UP000008311">
    <property type="component" value="Unassembled WGS sequence"/>
</dbReference>
<dbReference type="EMBL" id="EQ973942">
    <property type="protein sequence ID" value="EEF37753.1"/>
    <property type="molecule type" value="Genomic_DNA"/>
</dbReference>
<dbReference type="InParanoid" id="B9SF59"/>
<name>B9SF59_RICCO</name>
<organism evidence="1 2">
    <name type="scientific">Ricinus communis</name>
    <name type="common">Castor bean</name>
    <dbReference type="NCBI Taxonomy" id="3988"/>
    <lineage>
        <taxon>Eukaryota</taxon>
        <taxon>Viridiplantae</taxon>
        <taxon>Streptophyta</taxon>
        <taxon>Embryophyta</taxon>
        <taxon>Tracheophyta</taxon>
        <taxon>Spermatophyta</taxon>
        <taxon>Magnoliopsida</taxon>
        <taxon>eudicotyledons</taxon>
        <taxon>Gunneridae</taxon>
        <taxon>Pentapetalae</taxon>
        <taxon>rosids</taxon>
        <taxon>fabids</taxon>
        <taxon>Malpighiales</taxon>
        <taxon>Euphorbiaceae</taxon>
        <taxon>Acalyphoideae</taxon>
        <taxon>Acalypheae</taxon>
        <taxon>Ricinus</taxon>
    </lineage>
</organism>
<keyword evidence="2" id="KW-1185">Reference proteome</keyword>
<dbReference type="AlphaFoldDB" id="B9SF59"/>
<gene>
    <name evidence="1" type="ORF">RCOM_1276000</name>
</gene>
<protein>
    <recommendedName>
        <fullName evidence="3">RNase H type-1 domain-containing protein</fullName>
    </recommendedName>
</protein>
<reference evidence="2" key="1">
    <citation type="journal article" date="2010" name="Nat. Biotechnol.">
        <title>Draft genome sequence of the oilseed species Ricinus communis.</title>
        <authorList>
            <person name="Chan A.P."/>
            <person name="Crabtree J."/>
            <person name="Zhao Q."/>
            <person name="Lorenzi H."/>
            <person name="Orvis J."/>
            <person name="Puiu D."/>
            <person name="Melake-Berhan A."/>
            <person name="Jones K.M."/>
            <person name="Redman J."/>
            <person name="Chen G."/>
            <person name="Cahoon E.B."/>
            <person name="Gedil M."/>
            <person name="Stanke M."/>
            <person name="Haas B.J."/>
            <person name="Wortman J.R."/>
            <person name="Fraser-Liggett C.M."/>
            <person name="Ravel J."/>
            <person name="Rabinowicz P.D."/>
        </authorList>
    </citation>
    <scope>NUCLEOTIDE SEQUENCE [LARGE SCALE GENOMIC DNA]</scope>
    <source>
        <strain evidence="2">cv. Hale</strain>
    </source>
</reference>